<dbReference type="GO" id="GO:0046872">
    <property type="term" value="F:metal ion binding"/>
    <property type="evidence" value="ECO:0007669"/>
    <property type="project" value="UniProtKB-KW"/>
</dbReference>
<sequence>MTRLTDDADYNAGETSENILPGEKVPVDARIVVGNSTCDESLITGESMPVEKTVGSDVIGGSINLTGLLLARATHVGNDSALSQIVKLVEDAQTSKINILLFAPQ</sequence>
<dbReference type="Proteomes" id="UP000784294">
    <property type="component" value="Unassembled WGS sequence"/>
</dbReference>
<name>A0A448WCC7_9PLAT</name>
<evidence type="ECO:0000256" key="2">
    <source>
        <dbReference type="ARBA" id="ARBA00022692"/>
    </source>
</evidence>
<comment type="subcellular location">
    <subcellularLocation>
        <location evidence="1">Membrane</location>
    </subcellularLocation>
</comment>
<keyword evidence="8" id="KW-1185">Reference proteome</keyword>
<reference evidence="7" key="1">
    <citation type="submission" date="2018-11" db="EMBL/GenBank/DDBJ databases">
        <authorList>
            <consortium name="Pathogen Informatics"/>
        </authorList>
    </citation>
    <scope>NUCLEOTIDE SEQUENCE</scope>
</reference>
<evidence type="ECO:0000259" key="6">
    <source>
        <dbReference type="Pfam" id="PF00122"/>
    </source>
</evidence>
<dbReference type="GO" id="GO:0016020">
    <property type="term" value="C:membrane"/>
    <property type="evidence" value="ECO:0007669"/>
    <property type="project" value="UniProtKB-SubCell"/>
</dbReference>
<keyword evidence="2" id="KW-0812">Transmembrane</keyword>
<dbReference type="PANTHER" id="PTHR46594:SF4">
    <property type="entry name" value="P-TYPE CATION-TRANSPORTING ATPASE"/>
    <property type="match status" value="1"/>
</dbReference>
<dbReference type="InterPro" id="IPR008250">
    <property type="entry name" value="ATPase_P-typ_transduc_dom_A_sf"/>
</dbReference>
<evidence type="ECO:0000313" key="7">
    <source>
        <dbReference type="EMBL" id="VEL08320.1"/>
    </source>
</evidence>
<dbReference type="Gene3D" id="2.70.150.10">
    <property type="entry name" value="Calcium-transporting ATPase, cytoplasmic transduction domain A"/>
    <property type="match status" value="1"/>
</dbReference>
<feature type="domain" description="P-type ATPase A" evidence="6">
    <location>
        <begin position="21"/>
        <end position="90"/>
    </location>
</feature>
<keyword evidence="4" id="KW-1133">Transmembrane helix</keyword>
<evidence type="ECO:0000256" key="1">
    <source>
        <dbReference type="ARBA" id="ARBA00004370"/>
    </source>
</evidence>
<dbReference type="Pfam" id="PF00122">
    <property type="entry name" value="E1-E2_ATPase"/>
    <property type="match status" value="1"/>
</dbReference>
<gene>
    <name evidence="7" type="ORF">PXEA_LOCUS1760</name>
</gene>
<organism evidence="7 8">
    <name type="scientific">Protopolystoma xenopodis</name>
    <dbReference type="NCBI Taxonomy" id="117903"/>
    <lineage>
        <taxon>Eukaryota</taxon>
        <taxon>Metazoa</taxon>
        <taxon>Spiralia</taxon>
        <taxon>Lophotrochozoa</taxon>
        <taxon>Platyhelminthes</taxon>
        <taxon>Monogenea</taxon>
        <taxon>Polyopisthocotylea</taxon>
        <taxon>Polystomatidea</taxon>
        <taxon>Polystomatidae</taxon>
        <taxon>Protopolystoma</taxon>
    </lineage>
</organism>
<dbReference type="SUPFAM" id="SSF81653">
    <property type="entry name" value="Calcium ATPase, transduction domain A"/>
    <property type="match status" value="1"/>
</dbReference>
<proteinExistence type="predicted"/>
<comment type="caution">
    <text evidence="7">The sequence shown here is derived from an EMBL/GenBank/DDBJ whole genome shotgun (WGS) entry which is preliminary data.</text>
</comment>
<dbReference type="EMBL" id="CAAALY010003664">
    <property type="protein sequence ID" value="VEL08320.1"/>
    <property type="molecule type" value="Genomic_DNA"/>
</dbReference>
<accession>A0A448WCC7</accession>
<keyword evidence="5" id="KW-0472">Membrane</keyword>
<evidence type="ECO:0000256" key="5">
    <source>
        <dbReference type="ARBA" id="ARBA00023136"/>
    </source>
</evidence>
<evidence type="ECO:0000313" key="8">
    <source>
        <dbReference type="Proteomes" id="UP000784294"/>
    </source>
</evidence>
<protein>
    <recommendedName>
        <fullName evidence="6">P-type ATPase A domain-containing protein</fullName>
    </recommendedName>
</protein>
<dbReference type="PANTHER" id="PTHR46594">
    <property type="entry name" value="P-TYPE CATION-TRANSPORTING ATPASE"/>
    <property type="match status" value="1"/>
</dbReference>
<keyword evidence="3" id="KW-0479">Metal-binding</keyword>
<evidence type="ECO:0000256" key="3">
    <source>
        <dbReference type="ARBA" id="ARBA00022723"/>
    </source>
</evidence>
<dbReference type="FunFam" id="2.70.150.10:FF:000002">
    <property type="entry name" value="Copper-transporting ATPase 1, putative"/>
    <property type="match status" value="1"/>
</dbReference>
<evidence type="ECO:0000256" key="4">
    <source>
        <dbReference type="ARBA" id="ARBA00022989"/>
    </source>
</evidence>
<dbReference type="AlphaFoldDB" id="A0A448WCC7"/>
<dbReference type="OrthoDB" id="6284271at2759"/>
<dbReference type="InterPro" id="IPR059000">
    <property type="entry name" value="ATPase_P-type_domA"/>
</dbReference>